<keyword evidence="9" id="KW-1185">Reference proteome</keyword>
<dbReference type="GO" id="GO:0008270">
    <property type="term" value="F:zinc ion binding"/>
    <property type="evidence" value="ECO:0007669"/>
    <property type="project" value="UniProtKB-UniRule"/>
</dbReference>
<keyword evidence="4 6" id="KW-0862">Zinc</keyword>
<dbReference type="SUPFAM" id="SSF53927">
    <property type="entry name" value="Cytidine deaminase-like"/>
    <property type="match status" value="1"/>
</dbReference>
<evidence type="ECO:0000256" key="5">
    <source>
        <dbReference type="ARBA" id="ARBA00048045"/>
    </source>
</evidence>
<sequence length="160" mass="17883">MRYISFEDEPTISPDDYFMGEALKEARYALEEDEIPIGAIVVYNGRIIGKGHNLTERLNDVSAHAEMQALTAAANLMGGKYLQGCTLYVTMEPCVMCAGASYWFQVSKIVFGAYDNKLGFGRINQKITHPKTIITGGIRETECSQLVKDFFKAKRQGNRL</sequence>
<dbReference type="AlphaFoldDB" id="A0A316GZZ0"/>
<evidence type="ECO:0000256" key="6">
    <source>
        <dbReference type="HAMAP-Rule" id="MF_00972"/>
    </source>
</evidence>
<feature type="binding site" evidence="6">
    <location>
        <position position="94"/>
    </location>
    <ligand>
        <name>Zn(2+)</name>
        <dbReference type="ChEBI" id="CHEBI:29105"/>
        <note>catalytic</note>
    </ligand>
</feature>
<comment type="subunit">
    <text evidence="6">Homodimer.</text>
</comment>
<dbReference type="InterPro" id="IPR016193">
    <property type="entry name" value="Cytidine_deaminase-like"/>
</dbReference>
<dbReference type="PANTHER" id="PTHR11079:SF202">
    <property type="entry name" value="TRNA-SPECIFIC ADENOSINE DEAMINASE"/>
    <property type="match status" value="1"/>
</dbReference>
<feature type="binding site" evidence="6">
    <location>
        <position position="97"/>
    </location>
    <ligand>
        <name>Zn(2+)</name>
        <dbReference type="ChEBI" id="CHEBI:29105"/>
        <note>catalytic</note>
    </ligand>
</feature>
<evidence type="ECO:0000313" key="8">
    <source>
        <dbReference type="EMBL" id="PWK71410.1"/>
    </source>
</evidence>
<evidence type="ECO:0000256" key="3">
    <source>
        <dbReference type="ARBA" id="ARBA00022801"/>
    </source>
</evidence>
<keyword evidence="2 6" id="KW-0479">Metal-binding</keyword>
<dbReference type="CDD" id="cd01285">
    <property type="entry name" value="nucleoside_deaminase"/>
    <property type="match status" value="1"/>
</dbReference>
<accession>A0A316GZZ0</accession>
<evidence type="ECO:0000313" key="9">
    <source>
        <dbReference type="Proteomes" id="UP000245678"/>
    </source>
</evidence>
<dbReference type="InterPro" id="IPR028883">
    <property type="entry name" value="tRNA_aden_deaminase"/>
</dbReference>
<dbReference type="GO" id="GO:0052717">
    <property type="term" value="F:tRNA-specific adenosine-34 deaminase activity"/>
    <property type="evidence" value="ECO:0007669"/>
    <property type="project" value="UniProtKB-UniRule"/>
</dbReference>
<feature type="binding site" evidence="6">
    <location>
        <position position="64"/>
    </location>
    <ligand>
        <name>Zn(2+)</name>
        <dbReference type="ChEBI" id="CHEBI:29105"/>
        <note>catalytic</note>
    </ligand>
</feature>
<comment type="catalytic activity">
    <reaction evidence="5 6">
        <text>adenosine(34) in tRNA + H2O + H(+) = inosine(34) in tRNA + NH4(+)</text>
        <dbReference type="Rhea" id="RHEA:43168"/>
        <dbReference type="Rhea" id="RHEA-COMP:10373"/>
        <dbReference type="Rhea" id="RHEA-COMP:10374"/>
        <dbReference type="ChEBI" id="CHEBI:15377"/>
        <dbReference type="ChEBI" id="CHEBI:15378"/>
        <dbReference type="ChEBI" id="CHEBI:28938"/>
        <dbReference type="ChEBI" id="CHEBI:74411"/>
        <dbReference type="ChEBI" id="CHEBI:82852"/>
        <dbReference type="EC" id="3.5.4.33"/>
    </reaction>
</comment>
<dbReference type="InterPro" id="IPR002125">
    <property type="entry name" value="CMP_dCMP_dom"/>
</dbReference>
<proteinExistence type="inferred from homology"/>
<name>A0A316GZZ0_9SPHI</name>
<gene>
    <name evidence="6" type="primary">tadA</name>
    <name evidence="8" type="ORF">LX99_04433</name>
</gene>
<keyword evidence="3 6" id="KW-0378">Hydrolase</keyword>
<reference evidence="8 9" key="1">
    <citation type="submission" date="2018-05" db="EMBL/GenBank/DDBJ databases">
        <title>Genomic Encyclopedia of Archaeal and Bacterial Type Strains, Phase II (KMG-II): from individual species to whole genera.</title>
        <authorList>
            <person name="Goeker M."/>
        </authorList>
    </citation>
    <scope>NUCLEOTIDE SEQUENCE [LARGE SCALE GENOMIC DNA]</scope>
    <source>
        <strain evidence="8 9">DSM 19975</strain>
    </source>
</reference>
<comment type="cofactor">
    <cofactor evidence="6">
        <name>Zn(2+)</name>
        <dbReference type="ChEBI" id="CHEBI:29105"/>
    </cofactor>
    <text evidence="6">Binds 1 zinc ion per subunit.</text>
</comment>
<evidence type="ECO:0000256" key="1">
    <source>
        <dbReference type="ARBA" id="ARBA00022694"/>
    </source>
</evidence>
<dbReference type="PANTHER" id="PTHR11079">
    <property type="entry name" value="CYTOSINE DEAMINASE FAMILY MEMBER"/>
    <property type="match status" value="1"/>
</dbReference>
<organism evidence="8 9">
    <name type="scientific">Mucilaginibacter oryzae</name>
    <dbReference type="NCBI Taxonomy" id="468058"/>
    <lineage>
        <taxon>Bacteria</taxon>
        <taxon>Pseudomonadati</taxon>
        <taxon>Bacteroidota</taxon>
        <taxon>Sphingobacteriia</taxon>
        <taxon>Sphingobacteriales</taxon>
        <taxon>Sphingobacteriaceae</taxon>
        <taxon>Mucilaginibacter</taxon>
    </lineage>
</organism>
<dbReference type="GO" id="GO:0002100">
    <property type="term" value="P:tRNA wobble adenosine to inosine editing"/>
    <property type="evidence" value="ECO:0007669"/>
    <property type="project" value="UniProtKB-UniRule"/>
</dbReference>
<dbReference type="Pfam" id="PF00383">
    <property type="entry name" value="dCMP_cyt_deam_1"/>
    <property type="match status" value="1"/>
</dbReference>
<evidence type="ECO:0000256" key="4">
    <source>
        <dbReference type="ARBA" id="ARBA00022833"/>
    </source>
</evidence>
<comment type="similarity">
    <text evidence="6">Belongs to the cytidine and deoxycytidylate deaminase family.</text>
</comment>
<evidence type="ECO:0000256" key="2">
    <source>
        <dbReference type="ARBA" id="ARBA00022723"/>
    </source>
</evidence>
<dbReference type="Gene3D" id="3.40.140.10">
    <property type="entry name" value="Cytidine Deaminase, domain 2"/>
    <property type="match status" value="1"/>
</dbReference>
<evidence type="ECO:0000259" key="7">
    <source>
        <dbReference type="PROSITE" id="PS51747"/>
    </source>
</evidence>
<comment type="function">
    <text evidence="6">Catalyzes the deamination of adenosine to inosine at the wobble position 34 of tRNA(Arg2).</text>
</comment>
<dbReference type="PROSITE" id="PS51747">
    <property type="entry name" value="CYT_DCMP_DEAMINASES_2"/>
    <property type="match status" value="1"/>
</dbReference>
<feature type="domain" description="CMP/dCMP-type deaminase" evidence="7">
    <location>
        <begin position="13"/>
        <end position="123"/>
    </location>
</feature>
<dbReference type="HAMAP" id="MF_00972">
    <property type="entry name" value="tRNA_aden_deaminase"/>
    <property type="match status" value="1"/>
</dbReference>
<dbReference type="RefSeq" id="WP_211319072.1">
    <property type="nucleotide sequence ID" value="NZ_QGHA01000013.1"/>
</dbReference>
<protein>
    <recommendedName>
        <fullName evidence="6">tRNA-specific adenosine deaminase</fullName>
        <ecNumber evidence="6">3.5.4.33</ecNumber>
    </recommendedName>
</protein>
<dbReference type="EC" id="3.5.4.33" evidence="6"/>
<dbReference type="Proteomes" id="UP000245678">
    <property type="component" value="Unassembled WGS sequence"/>
</dbReference>
<keyword evidence="1 6" id="KW-0819">tRNA processing</keyword>
<dbReference type="EMBL" id="QGHA01000013">
    <property type="protein sequence ID" value="PWK71410.1"/>
    <property type="molecule type" value="Genomic_DNA"/>
</dbReference>
<comment type="caution">
    <text evidence="8">The sequence shown here is derived from an EMBL/GenBank/DDBJ whole genome shotgun (WGS) entry which is preliminary data.</text>
</comment>
<feature type="active site" description="Proton donor" evidence="6">
    <location>
        <position position="66"/>
    </location>
</feature>